<dbReference type="InterPro" id="IPR006802">
    <property type="entry name" value="Radial_spoke"/>
</dbReference>
<sequence length="599" mass="68336">MARTLSTFSEQPPPPSLPNAAHDYDVARRFLQKMDGQDQSVWELLIAALQKIGEFRGEITLEIFQKIIRAVLRKTLKRDPNLFRDFYVKSPSYQGSAGYCQLYNSLKYKFESKLLGEKILDPVKAPDPLTLQKMKLLSEAGVGLSQFEYYNLMIAMRRIAENNKLSKARIWGKIYGLQKDYYVIEVEPDKEEAKKALARDKLMTQEAKVAEAARKAKEFEKTGEKNVDDMMRGMKEEVVAIKEGIVAALVGPEQQLQQLQTGMFKGEPMDPIAAQQLLAKYVMPPIPQPPEFKALIVPPEPLGSGVNIRRYYVANEPWQEFTLLPDAVPACIVTARCIWKYLTGNLDAPVESYPDFPGLERDLLRCQIARISAGTIVCPVGVYTVPSGEEATYDEDEMLPDGYMENEDYHPPPLKRLVDIERNFWMHTRKYILPQGRTEYWKPPDLGDEFEGFEDWDEDEMRGRLKPPVLTLIGRDDSPEVEKCWSMRRPYRTVGDHNCITIRSNVWPGASAVTRGFLWDNIYIGFGVKYLRDTFGPAPLPFPWDEYELGPEIQEMTDPTPEEEEAWRLRHTPATGDQGPPVAEGEGEFGEGEDDEDEE</sequence>
<evidence type="ECO:0000256" key="3">
    <source>
        <dbReference type="ARBA" id="ARBA00023069"/>
    </source>
</evidence>
<evidence type="ECO:0000313" key="7">
    <source>
        <dbReference type="EMBL" id="BET00569.1"/>
    </source>
</evidence>
<organism evidence="7 8">
    <name type="scientific">Nesidiocoris tenuis</name>
    <dbReference type="NCBI Taxonomy" id="355587"/>
    <lineage>
        <taxon>Eukaryota</taxon>
        <taxon>Metazoa</taxon>
        <taxon>Ecdysozoa</taxon>
        <taxon>Arthropoda</taxon>
        <taxon>Hexapoda</taxon>
        <taxon>Insecta</taxon>
        <taxon>Pterygota</taxon>
        <taxon>Neoptera</taxon>
        <taxon>Paraneoptera</taxon>
        <taxon>Hemiptera</taxon>
        <taxon>Heteroptera</taxon>
        <taxon>Panheteroptera</taxon>
        <taxon>Cimicomorpha</taxon>
        <taxon>Miridae</taxon>
        <taxon>Dicyphina</taxon>
        <taxon>Nesidiocoris</taxon>
    </lineage>
</organism>
<keyword evidence="3" id="KW-0969">Cilium</keyword>
<proteinExistence type="predicted"/>
<reference evidence="7 8" key="1">
    <citation type="submission" date="2023-09" db="EMBL/GenBank/DDBJ databases">
        <title>Nesidiocoris tenuis whole genome shotgun sequence.</title>
        <authorList>
            <person name="Shibata T."/>
            <person name="Shimoda M."/>
            <person name="Kobayashi T."/>
            <person name="Uehara T."/>
        </authorList>
    </citation>
    <scope>NUCLEOTIDE SEQUENCE [LARGE SCALE GENOMIC DNA]</scope>
    <source>
        <strain evidence="7 8">Japan</strain>
    </source>
</reference>
<feature type="region of interest" description="Disordered" evidence="6">
    <location>
        <begin position="556"/>
        <end position="599"/>
    </location>
</feature>
<keyword evidence="2" id="KW-0963">Cytoplasm</keyword>
<keyword evidence="5" id="KW-0966">Cell projection</keyword>
<dbReference type="EMBL" id="AP028919">
    <property type="protein sequence ID" value="BET00569.1"/>
    <property type="molecule type" value="Genomic_DNA"/>
</dbReference>
<keyword evidence="4" id="KW-0206">Cytoskeleton</keyword>
<evidence type="ECO:0000313" key="8">
    <source>
        <dbReference type="Proteomes" id="UP001307889"/>
    </source>
</evidence>
<evidence type="ECO:0000256" key="2">
    <source>
        <dbReference type="ARBA" id="ARBA00022490"/>
    </source>
</evidence>
<dbReference type="PANTHER" id="PTHR13159:SF0">
    <property type="entry name" value="RADIAL SPOKE HEAD 6 HOMOLOG A"/>
    <property type="match status" value="1"/>
</dbReference>
<evidence type="ECO:0000256" key="1">
    <source>
        <dbReference type="ARBA" id="ARBA00004430"/>
    </source>
</evidence>
<evidence type="ECO:0000256" key="4">
    <source>
        <dbReference type="ARBA" id="ARBA00023212"/>
    </source>
</evidence>
<accession>A0ABN7B8J6</accession>
<evidence type="ECO:0000256" key="6">
    <source>
        <dbReference type="SAM" id="MobiDB-lite"/>
    </source>
</evidence>
<keyword evidence="8" id="KW-1185">Reference proteome</keyword>
<dbReference type="PANTHER" id="PTHR13159">
    <property type="entry name" value="RADIAL SPOKEHEAD-RELATED"/>
    <property type="match status" value="1"/>
</dbReference>
<feature type="compositionally biased region" description="Acidic residues" evidence="6">
    <location>
        <begin position="585"/>
        <end position="599"/>
    </location>
</feature>
<name>A0ABN7B8J6_9HEMI</name>
<comment type="subcellular location">
    <subcellularLocation>
        <location evidence="1">Cytoplasm</location>
        <location evidence="1">Cytoskeleton</location>
        <location evidence="1">Cilium axoneme</location>
    </subcellularLocation>
</comment>
<dbReference type="Pfam" id="PF04712">
    <property type="entry name" value="Radial_spoke"/>
    <property type="match status" value="1"/>
</dbReference>
<protein>
    <submittedName>
        <fullName evidence="7">Radial spokehead-like protein</fullName>
    </submittedName>
</protein>
<dbReference type="Proteomes" id="UP001307889">
    <property type="component" value="Chromosome 11"/>
</dbReference>
<evidence type="ECO:0000256" key="5">
    <source>
        <dbReference type="ARBA" id="ARBA00023273"/>
    </source>
</evidence>
<gene>
    <name evidence="7" type="ORF">NTJ_13385</name>
</gene>